<dbReference type="Pfam" id="PF01571">
    <property type="entry name" value="GCV_T"/>
    <property type="match status" value="1"/>
</dbReference>
<dbReference type="SUPFAM" id="SSF101790">
    <property type="entry name" value="Aminomethyltransferase beta-barrel domain"/>
    <property type="match status" value="1"/>
</dbReference>
<evidence type="ECO:0000259" key="4">
    <source>
        <dbReference type="Pfam" id="PF08669"/>
    </source>
</evidence>
<dbReference type="Pfam" id="PF16350">
    <property type="entry name" value="FAO_M"/>
    <property type="match status" value="1"/>
</dbReference>
<dbReference type="Gene3D" id="3.30.9.10">
    <property type="entry name" value="D-Amino Acid Oxidase, subunit A, domain 2"/>
    <property type="match status" value="1"/>
</dbReference>
<dbReference type="SUPFAM" id="SSF51905">
    <property type="entry name" value="FAD/NAD(P)-binding domain"/>
    <property type="match status" value="1"/>
</dbReference>
<dbReference type="AlphaFoldDB" id="A0A0X2NK89"/>
<dbReference type="EMBL" id="FAUH01000007">
    <property type="protein sequence ID" value="CUU65906.1"/>
    <property type="molecule type" value="Genomic_DNA"/>
</dbReference>
<keyword evidence="7" id="KW-1185">Reference proteome</keyword>
<dbReference type="Gene3D" id="3.30.1360.120">
    <property type="entry name" value="Probable tRNA modification gtpase trme, domain 1"/>
    <property type="match status" value="1"/>
</dbReference>
<dbReference type="InterPro" id="IPR036188">
    <property type="entry name" value="FAD/NAD-bd_sf"/>
</dbReference>
<dbReference type="InterPro" id="IPR027266">
    <property type="entry name" value="TrmE/GcvT-like"/>
</dbReference>
<reference evidence="7" key="1">
    <citation type="submission" date="2015-11" db="EMBL/GenBank/DDBJ databases">
        <authorList>
            <person name="Dugat-Bony E."/>
        </authorList>
    </citation>
    <scope>NUCLEOTIDE SEQUENCE [LARGE SCALE GENOMIC DNA]</scope>
    <source>
        <strain evidence="7">Mu292</strain>
    </source>
</reference>
<dbReference type="SUPFAM" id="SSF54373">
    <property type="entry name" value="FAD-linked reductases, C-terminal domain"/>
    <property type="match status" value="1"/>
</dbReference>
<feature type="domain" description="GCVT N-terminal" evidence="3">
    <location>
        <begin position="458"/>
        <end position="764"/>
    </location>
</feature>
<dbReference type="Gene3D" id="2.40.30.110">
    <property type="entry name" value="Aminomethyltransferase beta-barrel domains"/>
    <property type="match status" value="1"/>
</dbReference>
<evidence type="ECO:0000259" key="3">
    <source>
        <dbReference type="Pfam" id="PF01571"/>
    </source>
</evidence>
<dbReference type="InterPro" id="IPR013977">
    <property type="entry name" value="GcvT_C"/>
</dbReference>
<dbReference type="GO" id="GO:0032259">
    <property type="term" value="P:methylation"/>
    <property type="evidence" value="ECO:0007669"/>
    <property type="project" value="UniProtKB-KW"/>
</dbReference>
<comment type="similarity">
    <text evidence="1">Belongs to the GcvT family.</text>
</comment>
<dbReference type="OrthoDB" id="2055370at2"/>
<dbReference type="Proteomes" id="UP000182498">
    <property type="component" value="Unassembled WGS sequence"/>
</dbReference>
<keyword evidence="6" id="KW-0808">Transferase</keyword>
<dbReference type="PANTHER" id="PTHR43757:SF2">
    <property type="entry name" value="AMINOMETHYLTRANSFERASE, MITOCHONDRIAL"/>
    <property type="match status" value="1"/>
</dbReference>
<proteinExistence type="inferred from homology"/>
<dbReference type="RefSeq" id="WP_073883911.1">
    <property type="nucleotide sequence ID" value="NZ_FAUH01000007.1"/>
</dbReference>
<accession>A0A0X2NK89</accession>
<keyword evidence="6" id="KW-0489">Methyltransferase</keyword>
<dbReference type="Pfam" id="PF08669">
    <property type="entry name" value="GCV_T_C"/>
    <property type="match status" value="1"/>
</dbReference>
<dbReference type="InterPro" id="IPR006076">
    <property type="entry name" value="FAD-dep_OxRdtase"/>
</dbReference>
<sequence length="873" mass="93597">MSVLPTTVSPTDRIVIVGAGVVGAALVDELVLRGATDVTLIDQGPLYATGGSSSHAPGFVFQTNPSRVMSLLAQRTLDKLDGLELDGAPLMDRVGGLEIATTDTQLTELKRRLGFARAWGVPAELVGPERVAELWPGLNTDLILGALHSPTDAAVHSARAVEFQARRAEAGGARVLGLTRVTEVLTGDDRVTGVVVEDAGDTGAGREAPHTIPADVVVTCGGIWGHPLAKAGGLRVPMHPMEHGFAWTGPVPDLPGARPDGTPLRPEEPARPIVRHQGAGIYFREFGDRIGIGAYEHRPLPLDPDDLTDTAHMLATGEHPAKRRFTPEDFAFTREEMGRILPAVKDLDLEDEFNGVFSFTPDGGPMLGPSPHVDGFWCAQAVWVTQSAGVAQVMADWMLTGNPGIDTHELDHTRFDPALLSDGWIRGRAAENYDEVYDVHFPHQSTGVTRGLKTSPFHLRMEQAGAVFAEHNGWERPLWHESNRTLLEDPEFLTRDARVIPGPVEPPTPESVNAPVPVAVPRKDAWGRVNWSPVAATEAWATRNRAALYDMTSLTRILVRGAGATEFLEEQCSNLIDKPVGRTLPVVYSLLLDEAGGVLSDVTVTRLGDEEYMLGVNGAMDVTRLTTRAVGRGAVTVDDITTSTCCLGLWGPRVRDILTPLVEGDISNDGLKYFRGQKMFIAGVPVLIQRVSYVGDLGWEIYTPAAHGLRLWDAVSAAGAVHGLVPAGRLAFNSLRTEKGYVSWGADVTRENTPADAGLDFAVKGADRKPTPFTGQDALAEQPSRGMSLVTFVARLDAGTPEAGSPVRVGDATGWVTGADSGYVTAQTVGTAWVPAEYADPGTALRISRFDRDIDAVIVDGPVDDPAGLRIRR</sequence>
<dbReference type="PANTHER" id="PTHR43757">
    <property type="entry name" value="AMINOMETHYLTRANSFERASE"/>
    <property type="match status" value="1"/>
</dbReference>
<dbReference type="InterPro" id="IPR032503">
    <property type="entry name" value="FAO_M"/>
</dbReference>
<dbReference type="GO" id="GO:0008168">
    <property type="term" value="F:methyltransferase activity"/>
    <property type="evidence" value="ECO:0007669"/>
    <property type="project" value="UniProtKB-KW"/>
</dbReference>
<evidence type="ECO:0000256" key="1">
    <source>
        <dbReference type="ARBA" id="ARBA00008609"/>
    </source>
</evidence>
<dbReference type="Pfam" id="PF01266">
    <property type="entry name" value="DAO"/>
    <property type="match status" value="1"/>
</dbReference>
<feature type="domain" description="Aminomethyltransferase C-terminal" evidence="4">
    <location>
        <begin position="789"/>
        <end position="863"/>
    </location>
</feature>
<dbReference type="InterPro" id="IPR028896">
    <property type="entry name" value="GcvT/YgfZ/DmdA"/>
</dbReference>
<dbReference type="SUPFAM" id="SSF103025">
    <property type="entry name" value="Folate-binding domain"/>
    <property type="match status" value="1"/>
</dbReference>
<dbReference type="InterPro" id="IPR029043">
    <property type="entry name" value="GcvT/YgfZ_C"/>
</dbReference>
<evidence type="ECO:0000313" key="6">
    <source>
        <dbReference type="EMBL" id="CUU65906.1"/>
    </source>
</evidence>
<evidence type="ECO:0000313" key="7">
    <source>
        <dbReference type="Proteomes" id="UP000182498"/>
    </source>
</evidence>
<dbReference type="Gene3D" id="3.50.50.60">
    <property type="entry name" value="FAD/NAD(P)-binding domain"/>
    <property type="match status" value="1"/>
</dbReference>
<feature type="domain" description="FAD dependent oxidoreductase central" evidence="5">
    <location>
        <begin position="400"/>
        <end position="455"/>
    </location>
</feature>
<evidence type="ECO:0000259" key="2">
    <source>
        <dbReference type="Pfam" id="PF01266"/>
    </source>
</evidence>
<protein>
    <submittedName>
        <fullName evidence="6">Glycine cleavage system T protein (Aminomethyltransferase)</fullName>
    </submittedName>
</protein>
<organism evidence="6 7">
    <name type="scientific">Corynebacterium variabile</name>
    <dbReference type="NCBI Taxonomy" id="1727"/>
    <lineage>
        <taxon>Bacteria</taxon>
        <taxon>Bacillati</taxon>
        <taxon>Actinomycetota</taxon>
        <taxon>Actinomycetes</taxon>
        <taxon>Mycobacteriales</taxon>
        <taxon>Corynebacteriaceae</taxon>
        <taxon>Corynebacterium</taxon>
    </lineage>
</organism>
<feature type="domain" description="FAD dependent oxidoreductase" evidence="2">
    <location>
        <begin position="13"/>
        <end position="397"/>
    </location>
</feature>
<dbReference type="InterPro" id="IPR006222">
    <property type="entry name" value="GCVT_N"/>
</dbReference>
<gene>
    <name evidence="6" type="ORF">CVAR292_01241</name>
</gene>
<dbReference type="Gene3D" id="3.30.70.1400">
    <property type="entry name" value="Aminomethyltransferase beta-barrel domains"/>
    <property type="match status" value="1"/>
</dbReference>
<name>A0A0X2NK89_9CORY</name>
<evidence type="ECO:0000259" key="5">
    <source>
        <dbReference type="Pfam" id="PF16350"/>
    </source>
</evidence>